<proteinExistence type="predicted"/>
<evidence type="ECO:0000313" key="1">
    <source>
        <dbReference type="EMBL" id="VFQ99198.1"/>
    </source>
</evidence>
<name>A0A484NG02_9ASTE</name>
<gene>
    <name evidence="1" type="ORF">CCAM_LOCUS40974</name>
    <name evidence="2" type="ORF">CCAM_LOCUS44799</name>
</gene>
<protein>
    <submittedName>
        <fullName evidence="1">Uncharacterized protein</fullName>
    </submittedName>
</protein>
<sequence>MHNPVSLPKQARHCPSLPESVIIVARSHPHCPWSKFTARTSPSWPRGRRSCWVTTVVSSPDNYRLTAATGCWLFLCRSCWTLPEQRSLDKGLPLFWEIFDKKRKTNTGTR</sequence>
<reference evidence="1 3" key="1">
    <citation type="submission" date="2018-04" db="EMBL/GenBank/DDBJ databases">
        <authorList>
            <person name="Vogel A."/>
        </authorList>
    </citation>
    <scope>NUCLEOTIDE SEQUENCE [LARGE SCALE GENOMIC DNA]</scope>
</reference>
<organism evidence="1 3">
    <name type="scientific">Cuscuta campestris</name>
    <dbReference type="NCBI Taxonomy" id="132261"/>
    <lineage>
        <taxon>Eukaryota</taxon>
        <taxon>Viridiplantae</taxon>
        <taxon>Streptophyta</taxon>
        <taxon>Embryophyta</taxon>
        <taxon>Tracheophyta</taxon>
        <taxon>Spermatophyta</taxon>
        <taxon>Magnoliopsida</taxon>
        <taxon>eudicotyledons</taxon>
        <taxon>Gunneridae</taxon>
        <taxon>Pentapetalae</taxon>
        <taxon>asterids</taxon>
        <taxon>lamiids</taxon>
        <taxon>Solanales</taxon>
        <taxon>Convolvulaceae</taxon>
        <taxon>Cuscuteae</taxon>
        <taxon>Cuscuta</taxon>
        <taxon>Cuscuta subgen. Grammica</taxon>
        <taxon>Cuscuta sect. Cleistogrammica</taxon>
    </lineage>
</organism>
<dbReference type="EMBL" id="OOIL02006843">
    <property type="protein sequence ID" value="VFR03024.1"/>
    <property type="molecule type" value="Genomic_DNA"/>
</dbReference>
<dbReference type="EMBL" id="OOIL02006642">
    <property type="protein sequence ID" value="VFQ99198.1"/>
    <property type="molecule type" value="Genomic_DNA"/>
</dbReference>
<keyword evidence="3" id="KW-1185">Reference proteome</keyword>
<evidence type="ECO:0000313" key="3">
    <source>
        <dbReference type="Proteomes" id="UP000595140"/>
    </source>
</evidence>
<accession>A0A484NG02</accession>
<dbReference type="AlphaFoldDB" id="A0A484NG02"/>
<dbReference type="Proteomes" id="UP000595140">
    <property type="component" value="Unassembled WGS sequence"/>
</dbReference>
<evidence type="ECO:0000313" key="2">
    <source>
        <dbReference type="EMBL" id="VFR03024.1"/>
    </source>
</evidence>